<dbReference type="OrthoDB" id="1836792at2759"/>
<gene>
    <name evidence="3" type="ORF">E5676_scaffold480G00680</name>
    <name evidence="2" type="ORF">E6C27_scaffold318G00420</name>
</gene>
<dbReference type="EMBL" id="SSTD01006130">
    <property type="protein sequence ID" value="TYK20680.1"/>
    <property type="molecule type" value="Genomic_DNA"/>
</dbReference>
<feature type="compositionally biased region" description="Basic residues" evidence="1">
    <location>
        <begin position="21"/>
        <end position="33"/>
    </location>
</feature>
<feature type="compositionally biased region" description="Basic and acidic residues" evidence="1">
    <location>
        <begin position="7"/>
        <end position="20"/>
    </location>
</feature>
<feature type="region of interest" description="Disordered" evidence="1">
    <location>
        <begin position="1"/>
        <end position="48"/>
    </location>
</feature>
<evidence type="ECO:0000313" key="4">
    <source>
        <dbReference type="Proteomes" id="UP000321393"/>
    </source>
</evidence>
<comment type="caution">
    <text evidence="3">The sequence shown here is derived from an EMBL/GenBank/DDBJ whole genome shotgun (WGS) entry which is preliminary data.</text>
</comment>
<accession>A0A5D3DB62</accession>
<dbReference type="EMBL" id="SSTE01008974">
    <property type="protein sequence ID" value="KAA0053995.1"/>
    <property type="molecule type" value="Genomic_DNA"/>
</dbReference>
<dbReference type="Proteomes" id="UP000321947">
    <property type="component" value="Unassembled WGS sequence"/>
</dbReference>
<organism evidence="3 5">
    <name type="scientific">Cucumis melo var. makuwa</name>
    <name type="common">Oriental melon</name>
    <dbReference type="NCBI Taxonomy" id="1194695"/>
    <lineage>
        <taxon>Eukaryota</taxon>
        <taxon>Viridiplantae</taxon>
        <taxon>Streptophyta</taxon>
        <taxon>Embryophyta</taxon>
        <taxon>Tracheophyta</taxon>
        <taxon>Spermatophyta</taxon>
        <taxon>Magnoliopsida</taxon>
        <taxon>eudicotyledons</taxon>
        <taxon>Gunneridae</taxon>
        <taxon>Pentapetalae</taxon>
        <taxon>rosids</taxon>
        <taxon>fabids</taxon>
        <taxon>Cucurbitales</taxon>
        <taxon>Cucurbitaceae</taxon>
        <taxon>Benincaseae</taxon>
        <taxon>Cucumis</taxon>
    </lineage>
</organism>
<evidence type="ECO:0000313" key="2">
    <source>
        <dbReference type="EMBL" id="KAA0053995.1"/>
    </source>
</evidence>
<proteinExistence type="predicted"/>
<reference evidence="4 5" key="1">
    <citation type="submission" date="2019-08" db="EMBL/GenBank/DDBJ databases">
        <title>Draft genome sequences of two oriental melons (Cucumis melo L. var makuwa).</title>
        <authorList>
            <person name="Kwon S.-Y."/>
        </authorList>
    </citation>
    <scope>NUCLEOTIDE SEQUENCE [LARGE SCALE GENOMIC DNA]</scope>
    <source>
        <strain evidence="5">cv. Chang Bougi</strain>
        <strain evidence="4">cv. SW 3</strain>
        <tissue evidence="3">Leaf</tissue>
    </source>
</reference>
<evidence type="ECO:0000313" key="3">
    <source>
        <dbReference type="EMBL" id="TYK20680.1"/>
    </source>
</evidence>
<sequence>MTLTLEQEMKEYKDECDSRKSDRHWKRPLKKAKLSGDGPDGRDSSALGVYDSSLNNHLEGLIELGSDESLTEPHTVDSTIEEVGTLKTPVSKPAEQYLRSSALLEEIRQGKMKMGRKDIESPSSKRDVCFKVPLQKVSLTYAPLKISEPSLDTSKRQATGNPEPFQWVGEKVVSKFFQKTALCMWEDIQDKIIQTSFEYIPRLRLEIAMVLSGIEKIHADDLTPLEEYLNSYLKRVDNFDDVQSSYFAQLLSTNKTC</sequence>
<protein>
    <submittedName>
        <fullName evidence="3">Uncharacterized protein</fullName>
    </submittedName>
</protein>
<dbReference type="Proteomes" id="UP000321393">
    <property type="component" value="Unassembled WGS sequence"/>
</dbReference>
<evidence type="ECO:0000313" key="5">
    <source>
        <dbReference type="Proteomes" id="UP000321947"/>
    </source>
</evidence>
<dbReference type="AlphaFoldDB" id="A0A5D3DB62"/>
<evidence type="ECO:0000256" key="1">
    <source>
        <dbReference type="SAM" id="MobiDB-lite"/>
    </source>
</evidence>
<name>A0A5D3DB62_CUCMM</name>